<dbReference type="OrthoDB" id="541052at2759"/>
<reference evidence="3" key="1">
    <citation type="journal article" date="2021" name="Nat. Commun.">
        <title>Genetic determinants of endophytism in the Arabidopsis root mycobiome.</title>
        <authorList>
            <person name="Mesny F."/>
            <person name="Miyauchi S."/>
            <person name="Thiergart T."/>
            <person name="Pickel B."/>
            <person name="Atanasova L."/>
            <person name="Karlsson M."/>
            <person name="Huettel B."/>
            <person name="Barry K.W."/>
            <person name="Haridas S."/>
            <person name="Chen C."/>
            <person name="Bauer D."/>
            <person name="Andreopoulos W."/>
            <person name="Pangilinan J."/>
            <person name="LaButti K."/>
            <person name="Riley R."/>
            <person name="Lipzen A."/>
            <person name="Clum A."/>
            <person name="Drula E."/>
            <person name="Henrissat B."/>
            <person name="Kohler A."/>
            <person name="Grigoriev I.V."/>
            <person name="Martin F.M."/>
            <person name="Hacquard S."/>
        </authorList>
    </citation>
    <scope>NUCLEOTIDE SEQUENCE</scope>
    <source>
        <strain evidence="3">MPI-CAGE-CH-0235</strain>
    </source>
</reference>
<gene>
    <name evidence="3" type="ORF">B0I35DRAFT_76720</name>
</gene>
<sequence length="624" mass="71638">MAAIKFGVPRGLSRRAIPVVVVLFVLILSLTHYYSADQYGWDFAFRRGPTGTVLPQEDAEGGGTKHPIDELIAFSQDQFEKVLRERSTSVDDAARRYRERRGRHPPPGFQEWFDAAHRAKSVVVESFFDQIYHDMTPFWALEPKEVRRRAHGQAYAIRVRDGKVENRHDSRELPFRQDQWSRLVADIAPHLPDIEIPVNTMDETRIVVPWEDISRLVAAEAANRTIFPVDQATSNFSGLRDVDASGESHHAKWVTNEPQKFWDHLKVGCPPDAPGRSVSSLANFDVPIEYPKDPVSEYTYHGFVSNVTTARDPCYQPHLRGMHGSFIESISMSTTHELMPIFGECKLPQNNAFLIPSAVHLTDEIENYSGAGDHGPAWSTKRNALIWRGVNSGARNKPNNWWHMHRARFVQMLNGTTVSSLEAGDVKQARTFQLPPALYNSLGQATSQLGQWVKTWADVGFNNFLCEPPEFTEDWRHNRHLKPVCSWAAKLFSPAREVPLQKQFQYKFLPDIDGNSFSGRYRAFLLSTSLPLKATIFKEWHDDRLFPWLHYAPFDNSFMDIYAVIEYFMRHDKAAEMIATEGKKWAEATLRREDMVIYTWRLLLEYSRVLDDARETLAYVDDLL</sequence>
<feature type="transmembrane region" description="Helical" evidence="1">
    <location>
        <begin position="12"/>
        <end position="34"/>
    </location>
</feature>
<evidence type="ECO:0000313" key="4">
    <source>
        <dbReference type="Proteomes" id="UP000813444"/>
    </source>
</evidence>
<keyword evidence="1" id="KW-0472">Membrane</keyword>
<evidence type="ECO:0000259" key="2">
    <source>
        <dbReference type="SMART" id="SM00672"/>
    </source>
</evidence>
<keyword evidence="4" id="KW-1185">Reference proteome</keyword>
<dbReference type="SMART" id="SM00672">
    <property type="entry name" value="CAP10"/>
    <property type="match status" value="1"/>
</dbReference>
<dbReference type="AlphaFoldDB" id="A0A8K0SKY1"/>
<evidence type="ECO:0000313" key="3">
    <source>
        <dbReference type="EMBL" id="KAH7310605.1"/>
    </source>
</evidence>
<dbReference type="PANTHER" id="PTHR12203:SF22">
    <property type="entry name" value="CAPSULE ASSOCIATED PROTEIN"/>
    <property type="match status" value="1"/>
</dbReference>
<dbReference type="InterPro" id="IPR006598">
    <property type="entry name" value="CAP10"/>
</dbReference>
<name>A0A8K0SKY1_9HYPO</name>
<proteinExistence type="predicted"/>
<feature type="domain" description="Glycosyl transferase CAP10" evidence="2">
    <location>
        <begin position="317"/>
        <end position="613"/>
    </location>
</feature>
<dbReference type="EMBL" id="JAGPNK010000012">
    <property type="protein sequence ID" value="KAH7310605.1"/>
    <property type="molecule type" value="Genomic_DNA"/>
</dbReference>
<keyword evidence="1" id="KW-0812">Transmembrane</keyword>
<comment type="caution">
    <text evidence="3">The sequence shown here is derived from an EMBL/GenBank/DDBJ whole genome shotgun (WGS) entry which is preliminary data.</text>
</comment>
<accession>A0A8K0SKY1</accession>
<dbReference type="InterPro" id="IPR051091">
    <property type="entry name" value="O-Glucosyltr/Glycosyltrsf_90"/>
</dbReference>
<protein>
    <submittedName>
        <fullName evidence="3">Capsule associated protein</fullName>
    </submittedName>
</protein>
<dbReference type="PANTHER" id="PTHR12203">
    <property type="entry name" value="KDEL LYS-ASP-GLU-LEU CONTAINING - RELATED"/>
    <property type="match status" value="1"/>
</dbReference>
<organism evidence="3 4">
    <name type="scientific">Stachybotrys elegans</name>
    <dbReference type="NCBI Taxonomy" id="80388"/>
    <lineage>
        <taxon>Eukaryota</taxon>
        <taxon>Fungi</taxon>
        <taxon>Dikarya</taxon>
        <taxon>Ascomycota</taxon>
        <taxon>Pezizomycotina</taxon>
        <taxon>Sordariomycetes</taxon>
        <taxon>Hypocreomycetidae</taxon>
        <taxon>Hypocreales</taxon>
        <taxon>Stachybotryaceae</taxon>
        <taxon>Stachybotrys</taxon>
    </lineage>
</organism>
<dbReference type="Pfam" id="PF05686">
    <property type="entry name" value="Glyco_transf_90"/>
    <property type="match status" value="1"/>
</dbReference>
<evidence type="ECO:0000256" key="1">
    <source>
        <dbReference type="SAM" id="Phobius"/>
    </source>
</evidence>
<dbReference type="Proteomes" id="UP000813444">
    <property type="component" value="Unassembled WGS sequence"/>
</dbReference>
<keyword evidence="1" id="KW-1133">Transmembrane helix</keyword>